<dbReference type="Proteomes" id="UP000751518">
    <property type="component" value="Unassembled WGS sequence"/>
</dbReference>
<dbReference type="AlphaFoldDB" id="A0A955RQQ4"/>
<comment type="caution">
    <text evidence="1">The sequence shown here is derived from an EMBL/GenBank/DDBJ whole genome shotgun (WGS) entry which is preliminary data.</text>
</comment>
<reference evidence="1" key="2">
    <citation type="journal article" date="2021" name="Microbiome">
        <title>Successional dynamics and alternative stable states in a saline activated sludge microbial community over 9 years.</title>
        <authorList>
            <person name="Wang Y."/>
            <person name="Ye J."/>
            <person name="Ju F."/>
            <person name="Liu L."/>
            <person name="Boyd J.A."/>
            <person name="Deng Y."/>
            <person name="Parks D.H."/>
            <person name="Jiang X."/>
            <person name="Yin X."/>
            <person name="Woodcroft B.J."/>
            <person name="Tyson G.W."/>
            <person name="Hugenholtz P."/>
            <person name="Polz M.F."/>
            <person name="Zhang T."/>
        </authorList>
    </citation>
    <scope>NUCLEOTIDE SEQUENCE</scope>
    <source>
        <strain evidence="1">HKST-UBA03</strain>
    </source>
</reference>
<organism evidence="1 2">
    <name type="scientific">candidate division WWE3 bacterium</name>
    <dbReference type="NCBI Taxonomy" id="2053526"/>
    <lineage>
        <taxon>Bacteria</taxon>
        <taxon>Katanobacteria</taxon>
    </lineage>
</organism>
<reference evidence="1" key="1">
    <citation type="submission" date="2020-04" db="EMBL/GenBank/DDBJ databases">
        <authorList>
            <person name="Zhang T."/>
        </authorList>
    </citation>
    <scope>NUCLEOTIDE SEQUENCE</scope>
    <source>
        <strain evidence="1">HKST-UBA03</strain>
    </source>
</reference>
<evidence type="ECO:0000313" key="2">
    <source>
        <dbReference type="Proteomes" id="UP000751518"/>
    </source>
</evidence>
<evidence type="ECO:0000313" key="1">
    <source>
        <dbReference type="EMBL" id="MCA9391886.1"/>
    </source>
</evidence>
<proteinExistence type="predicted"/>
<accession>A0A955RQQ4</accession>
<name>A0A955RQQ4_UNCKA</name>
<gene>
    <name evidence="1" type="ORF">KC614_01615</name>
</gene>
<sequence length="83" mass="9437">MKDSRFRPLFEVPRFDLEYITTQDLKDGVESVPVSNRASLLTLRALTDEVIFSEGISDNFGASSSELEEEMEYLLIDGPFDDE</sequence>
<protein>
    <submittedName>
        <fullName evidence="1">Uncharacterized protein</fullName>
    </submittedName>
</protein>
<dbReference type="EMBL" id="JAGQKZ010000009">
    <property type="protein sequence ID" value="MCA9391886.1"/>
    <property type="molecule type" value="Genomic_DNA"/>
</dbReference>